<protein>
    <submittedName>
        <fullName evidence="1">Uncharacterized protein</fullName>
    </submittedName>
</protein>
<organism evidence="1">
    <name type="scientific">marine sediment metagenome</name>
    <dbReference type="NCBI Taxonomy" id="412755"/>
    <lineage>
        <taxon>unclassified sequences</taxon>
        <taxon>metagenomes</taxon>
        <taxon>ecological metagenomes</taxon>
    </lineage>
</organism>
<dbReference type="EMBL" id="LAZR01012431">
    <property type="protein sequence ID" value="KKM26871.1"/>
    <property type="molecule type" value="Genomic_DNA"/>
</dbReference>
<accession>A0A0F9IH10</accession>
<feature type="non-terminal residue" evidence="1">
    <location>
        <position position="1"/>
    </location>
</feature>
<reference evidence="1" key="1">
    <citation type="journal article" date="2015" name="Nature">
        <title>Complex archaea that bridge the gap between prokaryotes and eukaryotes.</title>
        <authorList>
            <person name="Spang A."/>
            <person name="Saw J.H."/>
            <person name="Jorgensen S.L."/>
            <person name="Zaremba-Niedzwiedzka K."/>
            <person name="Martijn J."/>
            <person name="Lind A.E."/>
            <person name="van Eijk R."/>
            <person name="Schleper C."/>
            <person name="Guy L."/>
            <person name="Ettema T.J."/>
        </authorList>
    </citation>
    <scope>NUCLEOTIDE SEQUENCE</scope>
</reference>
<sequence length="95" mass="9970">PDLLLGPPLAESPRPPILIGRTIGEEIEIETPRGPQRFAIPAPTRVEIITRSAPAAGAVWSVRPSVIRTVPSPGGTPLPETPPVLSGRIVSLEVS</sequence>
<dbReference type="AlphaFoldDB" id="A0A0F9IH10"/>
<comment type="caution">
    <text evidence="1">The sequence shown here is derived from an EMBL/GenBank/DDBJ whole genome shotgun (WGS) entry which is preliminary data.</text>
</comment>
<proteinExistence type="predicted"/>
<evidence type="ECO:0000313" key="1">
    <source>
        <dbReference type="EMBL" id="KKM26871.1"/>
    </source>
</evidence>
<gene>
    <name evidence="1" type="ORF">LCGC14_1580400</name>
</gene>
<name>A0A0F9IH10_9ZZZZ</name>